<dbReference type="Proteomes" id="UP001156102">
    <property type="component" value="Unassembled WGS sequence"/>
</dbReference>
<accession>A0AA41X7G1</accession>
<comment type="caution">
    <text evidence="1">The sequence shown here is derived from an EMBL/GenBank/DDBJ whole genome shotgun (WGS) entry which is preliminary data.</text>
</comment>
<protein>
    <submittedName>
        <fullName evidence="1">Uncharacterized protein</fullName>
    </submittedName>
</protein>
<keyword evidence="2" id="KW-1185">Reference proteome</keyword>
<evidence type="ECO:0000313" key="1">
    <source>
        <dbReference type="EMBL" id="MCP8970319.1"/>
    </source>
</evidence>
<name>A0AA41X7G1_9BACI</name>
<evidence type="ECO:0000313" key="2">
    <source>
        <dbReference type="Proteomes" id="UP001156102"/>
    </source>
</evidence>
<organism evidence="1 2">
    <name type="scientific">Ectobacillus ponti</name>
    <dbReference type="NCBI Taxonomy" id="2961894"/>
    <lineage>
        <taxon>Bacteria</taxon>
        <taxon>Bacillati</taxon>
        <taxon>Bacillota</taxon>
        <taxon>Bacilli</taxon>
        <taxon>Bacillales</taxon>
        <taxon>Bacillaceae</taxon>
        <taxon>Ectobacillus</taxon>
    </lineage>
</organism>
<proteinExistence type="predicted"/>
<dbReference type="RefSeq" id="WP_254760234.1">
    <property type="nucleotide sequence ID" value="NZ_JANCLT010000010.1"/>
</dbReference>
<reference evidence="1" key="1">
    <citation type="submission" date="2022-07" db="EMBL/GenBank/DDBJ databases">
        <authorList>
            <person name="Li W.-J."/>
            <person name="Deng Q.-Q."/>
        </authorList>
    </citation>
    <scope>NUCLEOTIDE SEQUENCE</scope>
    <source>
        <strain evidence="1">SYSU M60031</strain>
    </source>
</reference>
<sequence length="61" mass="6939">MEGFVLFGEPGPALQRAARQENESVLRRMLQIWTRKLSHLVGSTRPVPSKLLRTCPQQLLP</sequence>
<gene>
    <name evidence="1" type="ORF">NK662_17490</name>
</gene>
<dbReference type="EMBL" id="JANCLT010000010">
    <property type="protein sequence ID" value="MCP8970319.1"/>
    <property type="molecule type" value="Genomic_DNA"/>
</dbReference>
<dbReference type="AlphaFoldDB" id="A0AA41X7G1"/>